<evidence type="ECO:0000313" key="2">
    <source>
        <dbReference type="EMBL" id="MDI1486434.1"/>
    </source>
</evidence>
<dbReference type="EMBL" id="JAPUFD010000003">
    <property type="protein sequence ID" value="MDI1486434.1"/>
    <property type="molecule type" value="Genomic_DNA"/>
</dbReference>
<comment type="caution">
    <text evidence="2">The sequence shown here is derived from an EMBL/GenBank/DDBJ whole genome shotgun (WGS) entry which is preliminary data.</text>
</comment>
<keyword evidence="1" id="KW-0560">Oxidoreductase</keyword>
<dbReference type="PANTHER" id="PTHR43157">
    <property type="entry name" value="PHOSPHATIDYLINOSITOL-GLYCAN BIOSYNTHESIS CLASS F PROTEIN-RELATED"/>
    <property type="match status" value="1"/>
</dbReference>
<evidence type="ECO:0000313" key="3">
    <source>
        <dbReference type="Proteomes" id="UP001161017"/>
    </source>
</evidence>
<dbReference type="InterPro" id="IPR036291">
    <property type="entry name" value="NAD(P)-bd_dom_sf"/>
</dbReference>
<dbReference type="Pfam" id="PF00106">
    <property type="entry name" value="adh_short"/>
    <property type="match status" value="1"/>
</dbReference>
<dbReference type="AlphaFoldDB" id="A0AA43TSU7"/>
<evidence type="ECO:0000256" key="1">
    <source>
        <dbReference type="ARBA" id="ARBA00023002"/>
    </source>
</evidence>
<protein>
    <submittedName>
        <fullName evidence="2">Uncharacterized protein</fullName>
    </submittedName>
</protein>
<accession>A0AA43TSU7</accession>
<dbReference type="PRINTS" id="PR00081">
    <property type="entry name" value="GDHRDH"/>
</dbReference>
<dbReference type="Proteomes" id="UP001161017">
    <property type="component" value="Unassembled WGS sequence"/>
</dbReference>
<name>A0AA43TSU7_9LECA</name>
<gene>
    <name evidence="2" type="ORF">OHK93_005662</name>
</gene>
<dbReference type="PANTHER" id="PTHR43157:SF31">
    <property type="entry name" value="PHOSPHATIDYLINOSITOL-GLYCAN BIOSYNTHESIS CLASS F PROTEIN"/>
    <property type="match status" value="1"/>
</dbReference>
<dbReference type="InterPro" id="IPR002347">
    <property type="entry name" value="SDR_fam"/>
</dbReference>
<proteinExistence type="predicted"/>
<sequence length="336" mass="36726">MGLPMDILRMNVGQIFQTPQLPQADLSGRTIIITGANTGLGFEAAKHFYALKASHLILACRNLTKGEDARKKIVASTDKSSPNATVEVWPLDLSSSSSVLAFGERMNTLSRLDAFIANAGQDTIQYEKVEGNESLLTVNVISTFLVGMLAIPKLRETGDLQRRQLSRLVFVGSVIHIFAKDQYLREPPPGKIFQTLNDESTADMDDRYHLTKLLVLLGARKLAGKINGESKEAQRPVIVNCVNPGWCKTELFRTHDGGLGGRIGLALIGRTAEQGSRTLVHAAVADADSHGKYLSECRVKPESTFVRSDAGVQVEERIWSELVEILEMISPGVTDV</sequence>
<dbReference type="Gene3D" id="3.40.50.720">
    <property type="entry name" value="NAD(P)-binding Rossmann-like Domain"/>
    <property type="match status" value="1"/>
</dbReference>
<organism evidence="2 3">
    <name type="scientific">Ramalina farinacea</name>
    <dbReference type="NCBI Taxonomy" id="258253"/>
    <lineage>
        <taxon>Eukaryota</taxon>
        <taxon>Fungi</taxon>
        <taxon>Dikarya</taxon>
        <taxon>Ascomycota</taxon>
        <taxon>Pezizomycotina</taxon>
        <taxon>Lecanoromycetes</taxon>
        <taxon>OSLEUM clade</taxon>
        <taxon>Lecanoromycetidae</taxon>
        <taxon>Lecanorales</taxon>
        <taxon>Lecanorineae</taxon>
        <taxon>Ramalinaceae</taxon>
        <taxon>Ramalina</taxon>
    </lineage>
</organism>
<dbReference type="SUPFAM" id="SSF51735">
    <property type="entry name" value="NAD(P)-binding Rossmann-fold domains"/>
    <property type="match status" value="1"/>
</dbReference>
<dbReference type="GO" id="GO:0016491">
    <property type="term" value="F:oxidoreductase activity"/>
    <property type="evidence" value="ECO:0007669"/>
    <property type="project" value="UniProtKB-KW"/>
</dbReference>
<keyword evidence="3" id="KW-1185">Reference proteome</keyword>
<reference evidence="2" key="1">
    <citation type="journal article" date="2023" name="Genome Biol. Evol.">
        <title>First Whole Genome Sequence and Flow Cytometry Genome Size Data for the Lichen-Forming Fungus Ramalina farinacea (Ascomycota).</title>
        <authorList>
            <person name="Llewellyn T."/>
            <person name="Mian S."/>
            <person name="Hill R."/>
            <person name="Leitch I.J."/>
            <person name="Gaya E."/>
        </authorList>
    </citation>
    <scope>NUCLEOTIDE SEQUENCE</scope>
    <source>
        <strain evidence="2">LIQ254RAFAR</strain>
    </source>
</reference>